<evidence type="ECO:0000313" key="1">
    <source>
        <dbReference type="EMBL" id="KZE72866.1"/>
    </source>
</evidence>
<dbReference type="PANTHER" id="PTHR43857:SF1">
    <property type="entry name" value="YJGH FAMILY PROTEIN"/>
    <property type="match status" value="1"/>
</dbReference>
<evidence type="ECO:0000313" key="2">
    <source>
        <dbReference type="Proteomes" id="UP000076630"/>
    </source>
</evidence>
<dbReference type="Pfam" id="PF01042">
    <property type="entry name" value="Ribonuc_L-PSP"/>
    <property type="match status" value="1"/>
</dbReference>
<gene>
    <name evidence="1" type="ORF">AV926_02335</name>
</gene>
<dbReference type="Gene3D" id="3.30.1330.40">
    <property type="entry name" value="RutC-like"/>
    <property type="match status" value="1"/>
</dbReference>
<sequence>MQDIQKVVRTTPTTLARPVGSYSHITIVPKNANIYTFSGQIGTDKEGIIPTDFNAQVDNTFGNITALLSSQGLSEEDVIKVNIWATKEIDWEYFDQIWKEFFISGNPSMTIAYISALGLPEIDLEIEIWAAKS</sequence>
<organism evidence="1 2">
    <name type="scientific">Myroides marinus</name>
    <dbReference type="NCBI Taxonomy" id="703342"/>
    <lineage>
        <taxon>Bacteria</taxon>
        <taxon>Pseudomonadati</taxon>
        <taxon>Bacteroidota</taxon>
        <taxon>Flavobacteriia</taxon>
        <taxon>Flavobacteriales</taxon>
        <taxon>Flavobacteriaceae</taxon>
        <taxon>Myroides</taxon>
    </lineage>
</organism>
<protein>
    <submittedName>
        <fullName evidence="1">Enamine deaminase RidA</fullName>
    </submittedName>
</protein>
<dbReference type="RefSeq" id="WP_038988223.1">
    <property type="nucleotide sequence ID" value="NZ_JWJO01000086.1"/>
</dbReference>
<dbReference type="InterPro" id="IPR006175">
    <property type="entry name" value="YjgF/YER057c/UK114"/>
</dbReference>
<dbReference type="PANTHER" id="PTHR43857">
    <property type="entry name" value="BLR7761 PROTEIN"/>
    <property type="match status" value="1"/>
</dbReference>
<dbReference type="AlphaFoldDB" id="A0A163U605"/>
<proteinExistence type="predicted"/>
<comment type="caution">
    <text evidence="1">The sequence shown here is derived from an EMBL/GenBank/DDBJ whole genome shotgun (WGS) entry which is preliminary data.</text>
</comment>
<dbReference type="Proteomes" id="UP000076630">
    <property type="component" value="Unassembled WGS sequence"/>
</dbReference>
<name>A0A163U605_9FLAO</name>
<accession>A0A163U605</accession>
<dbReference type="InterPro" id="IPR035959">
    <property type="entry name" value="RutC-like_sf"/>
</dbReference>
<dbReference type="OrthoDB" id="9795206at2"/>
<reference evidence="1 2" key="1">
    <citation type="submission" date="2016-01" db="EMBL/GenBank/DDBJ databases">
        <title>Whole genome sequencing of Myroides marinus L41.</title>
        <authorList>
            <person name="Hong K.W."/>
        </authorList>
    </citation>
    <scope>NUCLEOTIDE SEQUENCE [LARGE SCALE GENOMIC DNA]</scope>
    <source>
        <strain evidence="1 2">L41</strain>
    </source>
</reference>
<dbReference type="SUPFAM" id="SSF55298">
    <property type="entry name" value="YjgF-like"/>
    <property type="match status" value="1"/>
</dbReference>
<keyword evidence="2" id="KW-1185">Reference proteome</keyword>
<dbReference type="EMBL" id="LQNU01000116">
    <property type="protein sequence ID" value="KZE72866.1"/>
    <property type="molecule type" value="Genomic_DNA"/>
</dbReference>